<dbReference type="InterPro" id="IPR004864">
    <property type="entry name" value="LEA_2"/>
</dbReference>
<evidence type="ECO:0000313" key="4">
    <source>
        <dbReference type="Proteomes" id="UP000265509"/>
    </source>
</evidence>
<dbReference type="Pfam" id="PF03168">
    <property type="entry name" value="LEA_2"/>
    <property type="match status" value="1"/>
</dbReference>
<feature type="chain" id="PRO_5018244235" description="Water stress and hypersensitive response domain-containing protein" evidence="1">
    <location>
        <begin position="24"/>
        <end position="152"/>
    </location>
</feature>
<dbReference type="GO" id="GO:0009269">
    <property type="term" value="P:response to desiccation"/>
    <property type="evidence" value="ECO:0007669"/>
    <property type="project" value="InterPro"/>
</dbReference>
<dbReference type="OrthoDB" id="6196336at2"/>
<dbReference type="InterPro" id="IPR013990">
    <property type="entry name" value="WHy-dom"/>
</dbReference>
<dbReference type="Proteomes" id="UP000265509">
    <property type="component" value="Unassembled WGS sequence"/>
</dbReference>
<dbReference type="RefSeq" id="WP_117952842.1">
    <property type="nucleotide sequence ID" value="NZ_QRAN01000003.1"/>
</dbReference>
<dbReference type="AlphaFoldDB" id="A0A3L7E0P8"/>
<protein>
    <recommendedName>
        <fullName evidence="2">Water stress and hypersensitive response domain-containing protein</fullName>
    </recommendedName>
</protein>
<keyword evidence="4" id="KW-1185">Reference proteome</keyword>
<dbReference type="PROSITE" id="PS51257">
    <property type="entry name" value="PROKAR_LIPOPROTEIN"/>
    <property type="match status" value="1"/>
</dbReference>
<organism evidence="3 4">
    <name type="scientific">Seongchinamella sediminis</name>
    <dbReference type="NCBI Taxonomy" id="2283635"/>
    <lineage>
        <taxon>Bacteria</taxon>
        <taxon>Pseudomonadati</taxon>
        <taxon>Pseudomonadota</taxon>
        <taxon>Gammaproteobacteria</taxon>
        <taxon>Cellvibrionales</taxon>
        <taxon>Halieaceae</taxon>
        <taxon>Seongchinamella</taxon>
    </lineage>
</organism>
<evidence type="ECO:0000259" key="2">
    <source>
        <dbReference type="SMART" id="SM00769"/>
    </source>
</evidence>
<proteinExistence type="predicted"/>
<name>A0A3L7E0P8_9GAMM</name>
<sequence>MKQLLSLSLYLSLLLLIAGCASLRPDIDPPKVTLESFRPLPGTGGAPRFEIRLRIANPNKQSFDVAGISYGVEIQGEELISGLTSDVPVLAPYSEEVVTLEAGLQLLQLLRLLSSLGMAPSDSLDYRFKAKIDFKGFVPTQRVEETGSFTLK</sequence>
<accession>A0A3L7E0P8</accession>
<feature type="domain" description="Water stress and hypersensitive response" evidence="2">
    <location>
        <begin position="32"/>
        <end position="152"/>
    </location>
</feature>
<keyword evidence="1" id="KW-0732">Signal</keyword>
<feature type="signal peptide" evidence="1">
    <location>
        <begin position="1"/>
        <end position="23"/>
    </location>
</feature>
<dbReference type="SUPFAM" id="SSF117070">
    <property type="entry name" value="LEA14-like"/>
    <property type="match status" value="1"/>
</dbReference>
<reference evidence="3 4" key="1">
    <citation type="submission" date="2018-07" db="EMBL/GenBank/DDBJ databases">
        <title>Halioglobus sp. genome submission.</title>
        <authorList>
            <person name="Ye M.-Q."/>
            <person name="Du Z.-J."/>
        </authorList>
    </citation>
    <scope>NUCLEOTIDE SEQUENCE [LARGE SCALE GENOMIC DNA]</scope>
    <source>
        <strain evidence="3 4">U0301</strain>
    </source>
</reference>
<gene>
    <name evidence="3" type="ORF">DWB85_03605</name>
</gene>
<comment type="caution">
    <text evidence="3">The sequence shown here is derived from an EMBL/GenBank/DDBJ whole genome shotgun (WGS) entry which is preliminary data.</text>
</comment>
<dbReference type="EMBL" id="QRAN01000003">
    <property type="protein sequence ID" value="RLQ23074.1"/>
    <property type="molecule type" value="Genomic_DNA"/>
</dbReference>
<evidence type="ECO:0000256" key="1">
    <source>
        <dbReference type="SAM" id="SignalP"/>
    </source>
</evidence>
<dbReference type="SMART" id="SM00769">
    <property type="entry name" value="WHy"/>
    <property type="match status" value="1"/>
</dbReference>
<evidence type="ECO:0000313" key="3">
    <source>
        <dbReference type="EMBL" id="RLQ23074.1"/>
    </source>
</evidence>
<dbReference type="Gene3D" id="2.60.40.1820">
    <property type="match status" value="1"/>
</dbReference>